<dbReference type="GO" id="GO:0016705">
    <property type="term" value="F:oxidoreductase activity, acting on paired donors, with incorporation or reduction of molecular oxygen"/>
    <property type="evidence" value="ECO:0007669"/>
    <property type="project" value="InterPro"/>
</dbReference>
<keyword evidence="12" id="KW-1185">Reference proteome</keyword>
<dbReference type="Gene3D" id="1.10.630.10">
    <property type="entry name" value="Cytochrome P450"/>
    <property type="match status" value="1"/>
</dbReference>
<evidence type="ECO:0000256" key="6">
    <source>
        <dbReference type="ARBA" id="ARBA00023002"/>
    </source>
</evidence>
<dbReference type="GO" id="GO:0004497">
    <property type="term" value="F:monooxygenase activity"/>
    <property type="evidence" value="ECO:0007669"/>
    <property type="project" value="UniProtKB-KW"/>
</dbReference>
<evidence type="ECO:0000313" key="12">
    <source>
        <dbReference type="Proteomes" id="UP000006729"/>
    </source>
</evidence>
<evidence type="ECO:0000256" key="1">
    <source>
        <dbReference type="ARBA" id="ARBA00001971"/>
    </source>
</evidence>
<gene>
    <name evidence="11" type="ORF">POPTR_007G083800</name>
</gene>
<feature type="chain" id="PRO_5030166623" description="Cytochrome P450" evidence="10">
    <location>
        <begin position="17"/>
        <end position="76"/>
    </location>
</feature>
<dbReference type="eggNOG" id="KOG0156">
    <property type="taxonomic scope" value="Eukaryota"/>
</dbReference>
<keyword evidence="9" id="KW-0472">Membrane</keyword>
<dbReference type="GO" id="GO:0005506">
    <property type="term" value="F:iron ion binding"/>
    <property type="evidence" value="ECO:0007669"/>
    <property type="project" value="InterPro"/>
</dbReference>
<evidence type="ECO:0000256" key="4">
    <source>
        <dbReference type="ARBA" id="ARBA00022617"/>
    </source>
</evidence>
<dbReference type="GO" id="GO:0020037">
    <property type="term" value="F:heme binding"/>
    <property type="evidence" value="ECO:0007669"/>
    <property type="project" value="InterPro"/>
</dbReference>
<protein>
    <recommendedName>
        <fullName evidence="13">Cytochrome P450</fullName>
    </recommendedName>
</protein>
<dbReference type="InParanoid" id="B9NBY8"/>
<keyword evidence="4" id="KW-0349">Heme</keyword>
<dbReference type="AlphaFoldDB" id="B9NBY8"/>
<feature type="signal peptide" evidence="10">
    <location>
        <begin position="1"/>
        <end position="16"/>
    </location>
</feature>
<evidence type="ECO:0000256" key="2">
    <source>
        <dbReference type="ARBA" id="ARBA00004370"/>
    </source>
</evidence>
<proteinExistence type="inferred from homology"/>
<evidence type="ECO:0000256" key="3">
    <source>
        <dbReference type="ARBA" id="ARBA00010617"/>
    </source>
</evidence>
<keyword evidence="5" id="KW-0479">Metal-binding</keyword>
<evidence type="ECO:0008006" key="13">
    <source>
        <dbReference type="Google" id="ProtNLM"/>
    </source>
</evidence>
<dbReference type="PANTHER" id="PTHR47943:SF2">
    <property type="entry name" value="CYTOCHROME P450"/>
    <property type="match status" value="1"/>
</dbReference>
<organism evidence="11 12">
    <name type="scientific">Populus trichocarpa</name>
    <name type="common">Western balsam poplar</name>
    <name type="synonym">Populus balsamifera subsp. trichocarpa</name>
    <dbReference type="NCBI Taxonomy" id="3694"/>
    <lineage>
        <taxon>Eukaryota</taxon>
        <taxon>Viridiplantae</taxon>
        <taxon>Streptophyta</taxon>
        <taxon>Embryophyta</taxon>
        <taxon>Tracheophyta</taxon>
        <taxon>Spermatophyta</taxon>
        <taxon>Magnoliopsida</taxon>
        <taxon>eudicotyledons</taxon>
        <taxon>Gunneridae</taxon>
        <taxon>Pentapetalae</taxon>
        <taxon>rosids</taxon>
        <taxon>fabids</taxon>
        <taxon>Malpighiales</taxon>
        <taxon>Salicaceae</taxon>
        <taxon>Saliceae</taxon>
        <taxon>Populus</taxon>
    </lineage>
</organism>
<dbReference type="GO" id="GO:0016020">
    <property type="term" value="C:membrane"/>
    <property type="evidence" value="ECO:0007669"/>
    <property type="project" value="UniProtKB-SubCell"/>
</dbReference>
<comment type="similarity">
    <text evidence="3">Belongs to the cytochrome P450 family.</text>
</comment>
<dbReference type="InterPro" id="IPR036396">
    <property type="entry name" value="Cyt_P450_sf"/>
</dbReference>
<comment type="subcellular location">
    <subcellularLocation>
        <location evidence="2">Membrane</location>
    </subcellularLocation>
</comment>
<evidence type="ECO:0000313" key="11">
    <source>
        <dbReference type="EMBL" id="PNT27800.1"/>
    </source>
</evidence>
<name>B9NBY8_POPTR</name>
<keyword evidence="6" id="KW-0560">Oxidoreductase</keyword>
<dbReference type="EMBL" id="CM009296">
    <property type="protein sequence ID" value="PNT27800.1"/>
    <property type="molecule type" value="Genomic_DNA"/>
</dbReference>
<keyword evidence="8" id="KW-0503">Monooxygenase</keyword>
<evidence type="ECO:0000256" key="5">
    <source>
        <dbReference type="ARBA" id="ARBA00022723"/>
    </source>
</evidence>
<dbReference type="HOGENOM" id="CLU_001570_26_10_1"/>
<keyword evidence="10" id="KW-0732">Signal</keyword>
<dbReference type="Proteomes" id="UP000006729">
    <property type="component" value="Chromosome 7"/>
</dbReference>
<evidence type="ECO:0000256" key="8">
    <source>
        <dbReference type="ARBA" id="ARBA00023033"/>
    </source>
</evidence>
<evidence type="ECO:0000256" key="7">
    <source>
        <dbReference type="ARBA" id="ARBA00023004"/>
    </source>
</evidence>
<dbReference type="SUPFAM" id="SSF48264">
    <property type="entry name" value="Cytochrome P450"/>
    <property type="match status" value="1"/>
</dbReference>
<keyword evidence="7" id="KW-0408">Iron</keyword>
<evidence type="ECO:0000256" key="10">
    <source>
        <dbReference type="SAM" id="SignalP"/>
    </source>
</evidence>
<comment type="cofactor">
    <cofactor evidence="1">
        <name>heme</name>
        <dbReference type="ChEBI" id="CHEBI:30413"/>
    </cofactor>
</comment>
<dbReference type="PANTHER" id="PTHR47943">
    <property type="entry name" value="CYTOCHROME P450 93A3-LIKE"/>
    <property type="match status" value="1"/>
</dbReference>
<accession>B9NBY8</accession>
<reference evidence="11 12" key="1">
    <citation type="journal article" date="2006" name="Science">
        <title>The genome of black cottonwood, Populus trichocarpa (Torr. &amp; Gray).</title>
        <authorList>
            <person name="Tuskan G.A."/>
            <person name="Difazio S."/>
            <person name="Jansson S."/>
            <person name="Bohlmann J."/>
            <person name="Grigoriev I."/>
            <person name="Hellsten U."/>
            <person name="Putnam N."/>
            <person name="Ralph S."/>
            <person name="Rombauts S."/>
            <person name="Salamov A."/>
            <person name="Schein J."/>
            <person name="Sterck L."/>
            <person name="Aerts A."/>
            <person name="Bhalerao R.R."/>
            <person name="Bhalerao R.P."/>
            <person name="Blaudez D."/>
            <person name="Boerjan W."/>
            <person name="Brun A."/>
            <person name="Brunner A."/>
            <person name="Busov V."/>
            <person name="Campbell M."/>
            <person name="Carlson J."/>
            <person name="Chalot M."/>
            <person name="Chapman J."/>
            <person name="Chen G.L."/>
            <person name="Cooper D."/>
            <person name="Coutinho P.M."/>
            <person name="Couturier J."/>
            <person name="Covert S."/>
            <person name="Cronk Q."/>
            <person name="Cunningham R."/>
            <person name="Davis J."/>
            <person name="Degroeve S."/>
            <person name="Dejardin A."/>
            <person name="Depamphilis C."/>
            <person name="Detter J."/>
            <person name="Dirks B."/>
            <person name="Dubchak I."/>
            <person name="Duplessis S."/>
            <person name="Ehlting J."/>
            <person name="Ellis B."/>
            <person name="Gendler K."/>
            <person name="Goodstein D."/>
            <person name="Gribskov M."/>
            <person name="Grimwood J."/>
            <person name="Groover A."/>
            <person name="Gunter L."/>
            <person name="Hamberger B."/>
            <person name="Heinze B."/>
            <person name="Helariutta Y."/>
            <person name="Henrissat B."/>
            <person name="Holligan D."/>
            <person name="Holt R."/>
            <person name="Huang W."/>
            <person name="Islam-Faridi N."/>
            <person name="Jones S."/>
            <person name="Jones-Rhoades M."/>
            <person name="Jorgensen R."/>
            <person name="Joshi C."/>
            <person name="Kangasjarvi J."/>
            <person name="Karlsson J."/>
            <person name="Kelleher C."/>
            <person name="Kirkpatrick R."/>
            <person name="Kirst M."/>
            <person name="Kohler A."/>
            <person name="Kalluri U."/>
            <person name="Larimer F."/>
            <person name="Leebens-Mack J."/>
            <person name="Leple J.C."/>
            <person name="Locascio P."/>
            <person name="Lou Y."/>
            <person name="Lucas S."/>
            <person name="Martin F."/>
            <person name="Montanini B."/>
            <person name="Napoli C."/>
            <person name="Nelson D.R."/>
            <person name="Nelson C."/>
            <person name="Nieminen K."/>
            <person name="Nilsson O."/>
            <person name="Pereda V."/>
            <person name="Peter G."/>
            <person name="Philippe R."/>
            <person name="Pilate G."/>
            <person name="Poliakov A."/>
            <person name="Razumovskaya J."/>
            <person name="Richardson P."/>
            <person name="Rinaldi C."/>
            <person name="Ritland K."/>
            <person name="Rouze P."/>
            <person name="Ryaboy D."/>
            <person name="Schmutz J."/>
            <person name="Schrader J."/>
            <person name="Segerman B."/>
            <person name="Shin H."/>
            <person name="Siddiqui A."/>
            <person name="Sterky F."/>
            <person name="Terry A."/>
            <person name="Tsai C.J."/>
            <person name="Uberbacher E."/>
            <person name="Unneberg P."/>
            <person name="Vahala J."/>
            <person name="Wall K."/>
            <person name="Wessler S."/>
            <person name="Yang G."/>
            <person name="Yin T."/>
            <person name="Douglas C."/>
            <person name="Marra M."/>
            <person name="Sandberg G."/>
            <person name="Van de Peer Y."/>
            <person name="Rokhsar D."/>
        </authorList>
    </citation>
    <scope>NUCLEOTIDE SEQUENCE [LARGE SCALE GENOMIC DNA]</scope>
    <source>
        <strain evidence="12">cv. Nisqually</strain>
    </source>
</reference>
<evidence type="ECO:0000256" key="9">
    <source>
        <dbReference type="ARBA" id="ARBA00023136"/>
    </source>
</evidence>
<sequence>MAWILTSLALIPLAFFLRPWLSKRKIKDSKSPPCPIGFPIFGSLHLLGKFPHHDLHQLANKYGPIMYMRLGFIMVS</sequence>